<dbReference type="GO" id="GO:0003730">
    <property type="term" value="F:mRNA 3'-UTR binding"/>
    <property type="evidence" value="ECO:0007669"/>
    <property type="project" value="Ensembl"/>
</dbReference>
<dbReference type="SUPFAM" id="SSF81301">
    <property type="entry name" value="Nucleotidyltransferase"/>
    <property type="match status" value="1"/>
</dbReference>
<evidence type="ECO:0000259" key="7">
    <source>
        <dbReference type="SMART" id="SM00451"/>
    </source>
</evidence>
<evidence type="ECO:0000256" key="4">
    <source>
        <dbReference type="ARBA" id="ARBA00022723"/>
    </source>
</evidence>
<evidence type="ECO:0000256" key="3">
    <source>
        <dbReference type="ARBA" id="ARBA00022679"/>
    </source>
</evidence>
<dbReference type="GO" id="GO:1990817">
    <property type="term" value="F:poly(A) RNA polymerase activity"/>
    <property type="evidence" value="ECO:0007669"/>
    <property type="project" value="Ensembl"/>
</dbReference>
<evidence type="ECO:0000313" key="8">
    <source>
        <dbReference type="Ensembl" id="ENSSPUP00000010600.1"/>
    </source>
</evidence>
<dbReference type="SUPFAM" id="SSF81631">
    <property type="entry name" value="PAP/OAS1 substrate-binding domain"/>
    <property type="match status" value="1"/>
</dbReference>
<dbReference type="PANTHER" id="PTHR12271">
    <property type="entry name" value="POLY A POLYMERASE CID PAP -RELATED"/>
    <property type="match status" value="1"/>
</dbReference>
<keyword evidence="5" id="KW-0460">Magnesium</keyword>
<dbReference type="GO" id="GO:0005847">
    <property type="term" value="C:mRNA cleavage and polyadenylation specificity factor complex"/>
    <property type="evidence" value="ECO:0007669"/>
    <property type="project" value="Ensembl"/>
</dbReference>
<dbReference type="InterPro" id="IPR002058">
    <property type="entry name" value="PAP_assoc"/>
</dbReference>
<dbReference type="GO" id="GO:0008270">
    <property type="term" value="F:zinc ion binding"/>
    <property type="evidence" value="ECO:0007669"/>
    <property type="project" value="InterPro"/>
</dbReference>
<dbReference type="InterPro" id="IPR003604">
    <property type="entry name" value="Matrin/U1-like-C_Znf_C2H2"/>
</dbReference>
<dbReference type="GO" id="GO:0016607">
    <property type="term" value="C:nuclear speck"/>
    <property type="evidence" value="ECO:0007669"/>
    <property type="project" value="Ensembl"/>
</dbReference>
<keyword evidence="4" id="KW-0479">Metal-binding</keyword>
<dbReference type="Pfam" id="PF12874">
    <property type="entry name" value="zf-met"/>
    <property type="match status" value="1"/>
</dbReference>
<feature type="compositionally biased region" description="Polar residues" evidence="6">
    <location>
        <begin position="566"/>
        <end position="584"/>
    </location>
</feature>
<comment type="cofactor">
    <cofactor evidence="2">
        <name>Mg(2+)</name>
        <dbReference type="ChEBI" id="CHEBI:18420"/>
    </cofactor>
</comment>
<dbReference type="GO" id="GO:0034477">
    <property type="term" value="P:U6 snRNA 3'-end processing"/>
    <property type="evidence" value="ECO:0007669"/>
    <property type="project" value="Ensembl"/>
</dbReference>
<accession>A0A8D0GVD2</accession>
<dbReference type="CDD" id="cd05402">
    <property type="entry name" value="NT_PAP_TUTase"/>
    <property type="match status" value="1"/>
</dbReference>
<gene>
    <name evidence="8" type="primary">TUT1</name>
</gene>
<dbReference type="GO" id="GO:0017070">
    <property type="term" value="F:U6 snRNA binding"/>
    <property type="evidence" value="ECO:0007669"/>
    <property type="project" value="Ensembl"/>
</dbReference>
<dbReference type="InterPro" id="IPR054708">
    <property type="entry name" value="MTPAP-like_central"/>
</dbReference>
<dbReference type="GO" id="GO:0005730">
    <property type="term" value="C:nucleolus"/>
    <property type="evidence" value="ECO:0007669"/>
    <property type="project" value="Ensembl"/>
</dbReference>
<keyword evidence="9" id="KW-1185">Reference proteome</keyword>
<dbReference type="PANTHER" id="PTHR12271:SF127">
    <property type="entry name" value="SPECKLE TARGETED PIP5K1A-REGULATED POLY(A) POLYMERASE"/>
    <property type="match status" value="1"/>
</dbReference>
<dbReference type="InterPro" id="IPR043519">
    <property type="entry name" value="NT_sf"/>
</dbReference>
<dbReference type="SUPFAM" id="SSF57667">
    <property type="entry name" value="beta-beta-alpha zinc fingers"/>
    <property type="match status" value="1"/>
</dbReference>
<dbReference type="Gene3D" id="3.30.460.10">
    <property type="entry name" value="Beta Polymerase, domain 2"/>
    <property type="match status" value="2"/>
</dbReference>
<dbReference type="GO" id="GO:0050265">
    <property type="term" value="F:RNA uridylyltransferase activity"/>
    <property type="evidence" value="ECO:0007669"/>
    <property type="project" value="Ensembl"/>
</dbReference>
<evidence type="ECO:0000256" key="5">
    <source>
        <dbReference type="ARBA" id="ARBA00022842"/>
    </source>
</evidence>
<proteinExistence type="predicted"/>
<evidence type="ECO:0000256" key="2">
    <source>
        <dbReference type="ARBA" id="ARBA00001946"/>
    </source>
</evidence>
<dbReference type="Proteomes" id="UP000694392">
    <property type="component" value="Unplaced"/>
</dbReference>
<reference evidence="8" key="1">
    <citation type="submission" date="2025-08" db="UniProtKB">
        <authorList>
            <consortium name="Ensembl"/>
        </authorList>
    </citation>
    <scope>IDENTIFICATION</scope>
</reference>
<dbReference type="InterPro" id="IPR036236">
    <property type="entry name" value="Znf_C2H2_sf"/>
</dbReference>
<dbReference type="Pfam" id="PF03828">
    <property type="entry name" value="PAP_assoc"/>
    <property type="match status" value="1"/>
</dbReference>
<evidence type="ECO:0000256" key="6">
    <source>
        <dbReference type="SAM" id="MobiDB-lite"/>
    </source>
</evidence>
<dbReference type="Gene3D" id="3.30.160.60">
    <property type="entry name" value="Classic Zinc Finger"/>
    <property type="match status" value="1"/>
</dbReference>
<dbReference type="Pfam" id="PF22600">
    <property type="entry name" value="MTPAP-like_central"/>
    <property type="match status" value="1"/>
</dbReference>
<dbReference type="GO" id="GO:0051252">
    <property type="term" value="P:regulation of RNA metabolic process"/>
    <property type="evidence" value="ECO:0007669"/>
    <property type="project" value="Ensembl"/>
</dbReference>
<reference evidence="8" key="2">
    <citation type="submission" date="2025-09" db="UniProtKB">
        <authorList>
            <consortium name="Ensembl"/>
        </authorList>
    </citation>
    <scope>IDENTIFICATION</scope>
</reference>
<name>A0A8D0GVD2_SPHPU</name>
<dbReference type="SMART" id="SM00451">
    <property type="entry name" value="ZnF_U1"/>
    <property type="match status" value="1"/>
</dbReference>
<evidence type="ECO:0000256" key="1">
    <source>
        <dbReference type="ARBA" id="ARBA00001936"/>
    </source>
</evidence>
<protein>
    <submittedName>
        <fullName evidence="8">Terminal uridylyl transferase 1, U6 snRNA-specific</fullName>
    </submittedName>
</protein>
<dbReference type="Ensembl" id="ENSSPUT00000011310.1">
    <property type="protein sequence ID" value="ENSSPUP00000010600.1"/>
    <property type="gene ID" value="ENSSPUG00000008143.1"/>
</dbReference>
<comment type="cofactor">
    <cofactor evidence="1">
        <name>Mn(2+)</name>
        <dbReference type="ChEBI" id="CHEBI:29035"/>
    </cofactor>
</comment>
<evidence type="ECO:0000313" key="9">
    <source>
        <dbReference type="Proteomes" id="UP000694392"/>
    </source>
</evidence>
<feature type="domain" description="U1-type" evidence="7">
    <location>
        <begin position="11"/>
        <end position="45"/>
    </location>
</feature>
<dbReference type="GO" id="GO:0140767">
    <property type="term" value="F:enzyme-substrate adaptor activity"/>
    <property type="evidence" value="ECO:0007669"/>
    <property type="project" value="Ensembl"/>
</dbReference>
<dbReference type="GO" id="GO:0005829">
    <property type="term" value="C:cytosol"/>
    <property type="evidence" value="ECO:0007669"/>
    <property type="project" value="Ensembl"/>
</dbReference>
<dbReference type="OMA" id="QDWAMQG"/>
<dbReference type="GO" id="GO:0019899">
    <property type="term" value="F:enzyme binding"/>
    <property type="evidence" value="ECO:0007669"/>
    <property type="project" value="Ensembl"/>
</dbReference>
<organism evidence="8 9">
    <name type="scientific">Sphenodon punctatus</name>
    <name type="common">Tuatara</name>
    <name type="synonym">Hatteria punctata</name>
    <dbReference type="NCBI Taxonomy" id="8508"/>
    <lineage>
        <taxon>Eukaryota</taxon>
        <taxon>Metazoa</taxon>
        <taxon>Chordata</taxon>
        <taxon>Craniata</taxon>
        <taxon>Vertebrata</taxon>
        <taxon>Euteleostomi</taxon>
        <taxon>Lepidosauria</taxon>
        <taxon>Sphenodontia</taxon>
        <taxon>Sphenodontidae</taxon>
        <taxon>Sphenodon</taxon>
    </lineage>
</organism>
<sequence>MEEPDVESLPRGGFRCRLCHVTAANKPSLDDHLRGKKHQRLENLRALRQAQELRSVFVSGFHKGTPASELSEYFQKVSHPTGGKGKREVLEEVLAQPQHSLGGQKLRVKPRERKEFRYSPPKKQGATRWEQLTPEKLAQTLLQADDVDAQMAQLVRLVEFSEGERRLRHLLVTLFQEVFSEFFPACAVLPFGSSVNGFDVHGCDLDLFLDLEKTKTFQASARGVGLPQCRALAPVPFPVCQAEEEEAGPEPDAHSEDSILSDIDLALATVPEVLELVATVLRKCVPGVHNVQAVPSARRPVVKFCHKESGLRGDISIDNRLALCNTRFLQLCTEADERVRPLIYTVRYWAQQQALAGNPFGGGPLLNNYALTLLVLFFFQTRSPPLLATAARLRELAGRCFTVVDGWDCTFPRDSARLEASGNTETLCSLLSEFFRTFGDYDFAGTVISLREGQALPVPSFLLSEAGTRLKLGPFNLQDPFELSHNVAANVNEKTALRFQRCCCEAAKYCRSLQYQRKSSKGKSWGLGRLLQPGALEAREPGAAHCHITIPLALAALPAHSRQQLCQQEQTTAKSKQSLDQKPTAQAPHGSEGPLDKPRKEQMPAGFEGLPDPGTGKPSPAHEEQPTASSKRPLDHREGDAVSPACKRLKAEGALPPLGDSVTWSCAVWHRVWLGRRRMRRQLRSPEPHPEQEASSLELEEKVSEAIALQEEGGEPSRTEPVLRFTACAQPGGANQQDTRTSLLLSPASEQTGLFQDFAHFLQGFLPRMVERYLGSAA</sequence>
<keyword evidence="3" id="KW-0808">Transferase</keyword>
<feature type="region of interest" description="Disordered" evidence="6">
    <location>
        <begin position="566"/>
        <end position="643"/>
    </location>
</feature>
<dbReference type="AlphaFoldDB" id="A0A8D0GVD2"/>
<dbReference type="Gene3D" id="1.10.1410.10">
    <property type="match status" value="1"/>
</dbReference>
<dbReference type="InterPro" id="IPR013087">
    <property type="entry name" value="Znf_C2H2_type"/>
</dbReference>
<dbReference type="GeneTree" id="ENSGT00940000159914"/>
<dbReference type="GO" id="GO:0180010">
    <property type="term" value="P:co-transcriptional mRNA 3'-end processing, cleavage and polyadenylation pathway"/>
    <property type="evidence" value="ECO:0007669"/>
    <property type="project" value="Ensembl"/>
</dbReference>